<dbReference type="GO" id="GO:0003735">
    <property type="term" value="F:structural constituent of ribosome"/>
    <property type="evidence" value="ECO:0007669"/>
    <property type="project" value="InterPro"/>
</dbReference>
<dbReference type="HAMAP" id="MF_01366">
    <property type="entry name" value="Ribosomal_uL13"/>
    <property type="match status" value="1"/>
</dbReference>
<dbReference type="GO" id="GO:0022625">
    <property type="term" value="C:cytosolic large ribosomal subunit"/>
    <property type="evidence" value="ECO:0007669"/>
    <property type="project" value="TreeGrafter"/>
</dbReference>
<dbReference type="InterPro" id="IPR023563">
    <property type="entry name" value="Ribosomal_uL13_CS"/>
</dbReference>
<evidence type="ECO:0000256" key="4">
    <source>
        <dbReference type="ARBA" id="ARBA00022490"/>
    </source>
</evidence>
<evidence type="ECO:0000256" key="6">
    <source>
        <dbReference type="ARBA" id="ARBA00023274"/>
    </source>
</evidence>
<comment type="subcellular location">
    <subcellularLocation>
        <location evidence="2">Cytoplasm</location>
    </subcellularLocation>
</comment>
<dbReference type="InterPro" id="IPR036899">
    <property type="entry name" value="Ribosomal_uL13_sf"/>
</dbReference>
<dbReference type="InterPro" id="IPR005822">
    <property type="entry name" value="Ribosomal_uL13"/>
</dbReference>
<dbReference type="InterPro" id="IPR005755">
    <property type="entry name" value="Ribosomal_uL13_euk/arc"/>
</dbReference>
<protein>
    <recommendedName>
        <fullName evidence="8">L21</fullName>
    </recommendedName>
    <alternativeName>
        <fullName evidence="9">YL15</fullName>
    </alternativeName>
</protein>
<proteinExistence type="inferred from homology"/>
<dbReference type="AlphaFoldDB" id="B5VKH4"/>
<accession>B5VKH4</accession>
<dbReference type="NCBIfam" id="TIGR01077">
    <property type="entry name" value="L13_A_E"/>
    <property type="match status" value="1"/>
</dbReference>
<dbReference type="FunFam" id="1.20.5.4280:FF:000001">
    <property type="entry name" value="60S ribosomal protein L16-A"/>
    <property type="match status" value="1"/>
</dbReference>
<keyword evidence="6 10" id="KW-0687">Ribonucleoprotein</keyword>
<dbReference type="FunFam" id="3.90.1180.10:FF:000002">
    <property type="entry name" value="60S ribosomal protein L16"/>
    <property type="match status" value="1"/>
</dbReference>
<reference evidence="11 12" key="1">
    <citation type="journal article" date="2008" name="FEMS Yeast Res.">
        <title>Comparative genome analysis of a Saccharomyces cerevisiae wine strain.</title>
        <authorList>
            <person name="Borneman A.R."/>
            <person name="Forgan A.H."/>
            <person name="Pretorius I.S."/>
            <person name="Chambers P.J."/>
        </authorList>
    </citation>
    <scope>NUCLEOTIDE SEQUENCE [LARGE SCALE GENOMIC DNA]</scope>
    <source>
        <strain evidence="11 12">AWRI1631</strain>
    </source>
</reference>
<organism evidence="11 12">
    <name type="scientific">Saccharomyces cerevisiae (strain AWRI1631)</name>
    <name type="common">Baker's yeast</name>
    <dbReference type="NCBI Taxonomy" id="545124"/>
    <lineage>
        <taxon>Eukaryota</taxon>
        <taxon>Fungi</taxon>
        <taxon>Dikarya</taxon>
        <taxon>Ascomycota</taxon>
        <taxon>Saccharomycotina</taxon>
        <taxon>Saccharomycetes</taxon>
        <taxon>Saccharomycetales</taxon>
        <taxon>Saccharomycetaceae</taxon>
        <taxon>Saccharomyces</taxon>
    </lineage>
</organism>
<sequence>MSIHSFINNNLQPGKGHLVGRLASVVAKQLLNGQKIVVVRAEELNISGEFFRNKLKYHDFLRKATAFNKTRGPFHFRAPSRIFYKALRGMVSHKTARGKAALERLKVFEGIPPPYDKKKRVVVPQALRVLRLKPGRKYTTLGKLSTSVGWKYEDVVAKLEAKRKVRSAEYYAKKRAFTKKVASANATAAESDVAKQLAALGY</sequence>
<dbReference type="Gene3D" id="1.20.5.4280">
    <property type="match status" value="1"/>
</dbReference>
<comment type="function">
    <text evidence="1">Component of the ribosome, a large ribonucleoprotein complex responsible for the synthesis of proteins in the cell. The small ribosomal subunit (SSU) binds messenger RNAs (mRNAs) and translates the encoded message by selecting cognate aminoacyl-transfer RNA (tRNA) molecules. The large subunit (LSU) contains the ribosomal catalytic site termed the peptidyl transferase center (PTC), which catalyzes the formation of peptide bonds, thereby polymerizing the amino acids delivered by tRNAs into a polypeptide chain. The nascent polypeptides leave the ribosome through a tunnel in the LSU and interact with protein factors that function in enzymatic processing, targeting, and the membrane insertion of nascent chains at the exit of the ribosomal tunnel.</text>
</comment>
<evidence type="ECO:0000256" key="1">
    <source>
        <dbReference type="ARBA" id="ARBA00004021"/>
    </source>
</evidence>
<dbReference type="PANTHER" id="PTHR11545:SF3">
    <property type="entry name" value="LARGE RIBOSOMAL SUBUNIT PROTEIN UL13"/>
    <property type="match status" value="1"/>
</dbReference>
<keyword evidence="4" id="KW-0963">Cytoplasm</keyword>
<dbReference type="GO" id="GO:0003729">
    <property type="term" value="F:mRNA binding"/>
    <property type="evidence" value="ECO:0007669"/>
    <property type="project" value="TreeGrafter"/>
</dbReference>
<dbReference type="Gene3D" id="3.90.1180.10">
    <property type="entry name" value="Ribosomal protein L13"/>
    <property type="match status" value="1"/>
</dbReference>
<dbReference type="EMBL" id="ABSV01001181">
    <property type="protein sequence ID" value="EDZ71571.1"/>
    <property type="molecule type" value="Genomic_DNA"/>
</dbReference>
<name>B5VKH4_YEAS6</name>
<dbReference type="PROSITE" id="PS00783">
    <property type="entry name" value="RIBOSOMAL_L13"/>
    <property type="match status" value="1"/>
</dbReference>
<evidence type="ECO:0000256" key="5">
    <source>
        <dbReference type="ARBA" id="ARBA00022980"/>
    </source>
</evidence>
<dbReference type="Proteomes" id="UP000008988">
    <property type="component" value="Unassembled WGS sequence"/>
</dbReference>
<evidence type="ECO:0000256" key="8">
    <source>
        <dbReference type="ARBA" id="ARBA00080121"/>
    </source>
</evidence>
<evidence type="ECO:0000256" key="2">
    <source>
        <dbReference type="ARBA" id="ARBA00004496"/>
    </source>
</evidence>
<dbReference type="GO" id="GO:0005730">
    <property type="term" value="C:nucleolus"/>
    <property type="evidence" value="ECO:0007669"/>
    <property type="project" value="UniProtKB-ARBA"/>
</dbReference>
<dbReference type="GO" id="GO:0017148">
    <property type="term" value="P:negative regulation of translation"/>
    <property type="evidence" value="ECO:0007669"/>
    <property type="project" value="TreeGrafter"/>
</dbReference>
<comment type="subunit">
    <text evidence="7">Component of the large ribosomal subunit (LSU). Mature yeast ribosomes consist of a small (40S) and a large (60S) subunit. The 40S small subunit contains 1 molecule of ribosomal RNA (18S rRNA) and 33 different proteins (encoded by 57 genes). The large 60S subunit contains 3 rRNA molecules (25S, 5.8S and 5S rRNA) and 46 different proteins (encoded by 81 genes).</text>
</comment>
<comment type="caution">
    <text evidence="11">The sequence shown here is derived from an EMBL/GenBank/DDBJ whole genome shotgun (WGS) entry which is preliminary data.</text>
</comment>
<dbReference type="OrthoDB" id="1882297at2759"/>
<dbReference type="SUPFAM" id="SSF52161">
    <property type="entry name" value="Ribosomal protein L13"/>
    <property type="match status" value="1"/>
</dbReference>
<evidence type="ECO:0000256" key="7">
    <source>
        <dbReference type="ARBA" id="ARBA00064933"/>
    </source>
</evidence>
<dbReference type="GO" id="GO:0000470">
    <property type="term" value="P:maturation of LSU-rRNA"/>
    <property type="evidence" value="ECO:0007669"/>
    <property type="project" value="UniProtKB-ARBA"/>
</dbReference>
<gene>
    <name evidence="11" type="ORF">AWRI1631_90330</name>
</gene>
<evidence type="ECO:0000256" key="9">
    <source>
        <dbReference type="ARBA" id="ARBA00082775"/>
    </source>
</evidence>
<evidence type="ECO:0000256" key="3">
    <source>
        <dbReference type="ARBA" id="ARBA00006227"/>
    </source>
</evidence>
<dbReference type="GO" id="GO:0006412">
    <property type="term" value="P:translation"/>
    <property type="evidence" value="ECO:0007669"/>
    <property type="project" value="InterPro"/>
</dbReference>
<evidence type="ECO:0000313" key="11">
    <source>
        <dbReference type="EMBL" id="EDZ71571.1"/>
    </source>
</evidence>
<keyword evidence="5 10" id="KW-0689">Ribosomal protein</keyword>
<dbReference type="PANTHER" id="PTHR11545">
    <property type="entry name" value="RIBOSOMAL PROTEIN L13"/>
    <property type="match status" value="1"/>
</dbReference>
<dbReference type="Pfam" id="PF00572">
    <property type="entry name" value="Ribosomal_L13"/>
    <property type="match status" value="1"/>
</dbReference>
<evidence type="ECO:0000256" key="10">
    <source>
        <dbReference type="RuleBase" id="RU003877"/>
    </source>
</evidence>
<comment type="similarity">
    <text evidence="3 10">Belongs to the universal ribosomal protein uL13 family.</text>
</comment>
<evidence type="ECO:0000313" key="12">
    <source>
        <dbReference type="Proteomes" id="UP000008988"/>
    </source>
</evidence>